<gene>
    <name evidence="10 12" type="primary">queC</name>
    <name evidence="11" type="ORF">ACGTZG_13165</name>
    <name evidence="12" type="ORF">HF872_01300</name>
</gene>
<dbReference type="UniPathway" id="UPA00391"/>
<dbReference type="Gene3D" id="3.40.50.620">
    <property type="entry name" value="HUPs"/>
    <property type="match status" value="1"/>
</dbReference>
<evidence type="ECO:0000256" key="5">
    <source>
        <dbReference type="ARBA" id="ARBA00022833"/>
    </source>
</evidence>
<dbReference type="CDD" id="cd01995">
    <property type="entry name" value="QueC-like"/>
    <property type="match status" value="1"/>
</dbReference>
<evidence type="ECO:0000256" key="4">
    <source>
        <dbReference type="ARBA" id="ARBA00022741"/>
    </source>
</evidence>
<comment type="similarity">
    <text evidence="7 10">Belongs to the QueC family.</text>
</comment>
<keyword evidence="10" id="KW-0671">Queuosine biosynthesis</keyword>
<protein>
    <recommendedName>
        <fullName evidence="8 10">7-cyano-7-deazaguanine synthase</fullName>
        <ecNumber evidence="8 10">6.3.4.20</ecNumber>
    </recommendedName>
    <alternativeName>
        <fullName evidence="10">7-cyano-7-carbaguanine synthase</fullName>
    </alternativeName>
    <alternativeName>
        <fullName evidence="10">PreQ(0) synthase</fullName>
    </alternativeName>
    <alternativeName>
        <fullName evidence="10">Queuosine biosynthesis protein QueC</fullName>
    </alternativeName>
</protein>
<dbReference type="InterPro" id="IPR014729">
    <property type="entry name" value="Rossmann-like_a/b/a_fold"/>
</dbReference>
<dbReference type="RefSeq" id="WP_059076444.1">
    <property type="nucleotide sequence ID" value="NZ_CP011940.1"/>
</dbReference>
<dbReference type="PANTHER" id="PTHR42914">
    <property type="entry name" value="7-CYANO-7-DEAZAGUANINE SYNTHASE"/>
    <property type="match status" value="1"/>
</dbReference>
<keyword evidence="6 10" id="KW-0067">ATP-binding</keyword>
<comment type="pathway">
    <text evidence="1 10">Purine metabolism; 7-cyano-7-deazaguanine biosynthesis.</text>
</comment>
<evidence type="ECO:0000313" key="13">
    <source>
        <dbReference type="Proteomes" id="UP000591071"/>
    </source>
</evidence>
<keyword evidence="3 10" id="KW-0479">Metal-binding</keyword>
<feature type="binding site" evidence="10">
    <location>
        <begin position="7"/>
        <end position="17"/>
    </location>
    <ligand>
        <name>ATP</name>
        <dbReference type="ChEBI" id="CHEBI:30616"/>
    </ligand>
</feature>
<evidence type="ECO:0000313" key="14">
    <source>
        <dbReference type="Proteomes" id="UP001605989"/>
    </source>
</evidence>
<dbReference type="GO" id="GO:0008270">
    <property type="term" value="F:zinc ion binding"/>
    <property type="evidence" value="ECO:0007669"/>
    <property type="project" value="UniProtKB-UniRule"/>
</dbReference>
<sequence length="229" mass="24694">MKCVVLLSGGVDSTTCLAMAVEKYKKENVLALTAYYGQRHEKELQAARKVAAYYGVQQEEINLAQAFVHSDCPLLERNNDKEIAHMSYAEQLAQAGGEGTVETYVPFRNGLFLSFAAAVAVSVHAEVIYYGAHADDAAGRAYPDCTPEFEQAMNTAIYEGSGHTCHLEAPLLAWNKAGVVKEGLRLGAPYELTWSCYEGGDMPCGVCGTCRDRAAAFAANGVPDPALKK</sequence>
<keyword evidence="2 10" id="KW-0436">Ligase</keyword>
<evidence type="ECO:0000313" key="12">
    <source>
        <dbReference type="EMBL" id="NME27267.1"/>
    </source>
</evidence>
<reference evidence="12 13" key="1">
    <citation type="submission" date="2020-04" db="EMBL/GenBank/DDBJ databases">
        <authorList>
            <person name="Hitch T.C.A."/>
            <person name="Wylensek D."/>
            <person name="Clavel T."/>
        </authorList>
    </citation>
    <scope>NUCLEOTIDE SEQUENCE [LARGE SCALE GENOMIC DNA]</scope>
    <source>
        <strain evidence="12 13">Oil-RF-744-FAT-WT-6-1</strain>
    </source>
</reference>
<dbReference type="GO" id="GO:0005524">
    <property type="term" value="F:ATP binding"/>
    <property type="evidence" value="ECO:0007669"/>
    <property type="project" value="UniProtKB-UniRule"/>
</dbReference>
<evidence type="ECO:0000256" key="10">
    <source>
        <dbReference type="HAMAP-Rule" id="MF_01633"/>
    </source>
</evidence>
<dbReference type="EMBL" id="JABAFG010000002">
    <property type="protein sequence ID" value="NME27267.1"/>
    <property type="molecule type" value="Genomic_DNA"/>
</dbReference>
<feature type="binding site" evidence="10">
    <location>
        <position position="204"/>
    </location>
    <ligand>
        <name>Zn(2+)</name>
        <dbReference type="ChEBI" id="CHEBI:29105"/>
    </ligand>
</feature>
<organism evidence="12 13">
    <name type="scientific">Megasphaera hexanoica</name>
    <dbReference type="NCBI Taxonomy" id="1675036"/>
    <lineage>
        <taxon>Bacteria</taxon>
        <taxon>Bacillati</taxon>
        <taxon>Bacillota</taxon>
        <taxon>Negativicutes</taxon>
        <taxon>Veillonellales</taxon>
        <taxon>Veillonellaceae</taxon>
        <taxon>Megasphaera</taxon>
    </lineage>
</organism>
<comment type="catalytic activity">
    <reaction evidence="9 10">
        <text>7-carboxy-7-carbaguanine + NH4(+) + 2 ATP = 7-cyano-7-carbaguanine + 2 AMP + 2 diphosphate + 2 H(+)</text>
        <dbReference type="Rhea" id="RHEA:27982"/>
        <dbReference type="ChEBI" id="CHEBI:15378"/>
        <dbReference type="ChEBI" id="CHEBI:28938"/>
        <dbReference type="ChEBI" id="CHEBI:30616"/>
        <dbReference type="ChEBI" id="CHEBI:33019"/>
        <dbReference type="ChEBI" id="CHEBI:45075"/>
        <dbReference type="ChEBI" id="CHEBI:61036"/>
        <dbReference type="ChEBI" id="CHEBI:456215"/>
        <dbReference type="EC" id="6.3.4.20"/>
    </reaction>
</comment>
<comment type="subunit">
    <text evidence="10">Homodimer.</text>
</comment>
<dbReference type="Proteomes" id="UP001605989">
    <property type="component" value="Unassembled WGS sequence"/>
</dbReference>
<dbReference type="PIRSF" id="PIRSF006293">
    <property type="entry name" value="ExsB"/>
    <property type="match status" value="1"/>
</dbReference>
<dbReference type="HAMAP" id="MF_01633">
    <property type="entry name" value="QueC"/>
    <property type="match status" value="1"/>
</dbReference>
<keyword evidence="4 10" id="KW-0547">Nucleotide-binding</keyword>
<dbReference type="Pfam" id="PF06508">
    <property type="entry name" value="QueC"/>
    <property type="match status" value="1"/>
</dbReference>
<evidence type="ECO:0000256" key="8">
    <source>
        <dbReference type="ARBA" id="ARBA00039149"/>
    </source>
</evidence>
<evidence type="ECO:0000256" key="6">
    <source>
        <dbReference type="ARBA" id="ARBA00022840"/>
    </source>
</evidence>
<keyword evidence="14" id="KW-1185">Reference proteome</keyword>
<evidence type="ECO:0000256" key="9">
    <source>
        <dbReference type="ARBA" id="ARBA00047890"/>
    </source>
</evidence>
<dbReference type="Proteomes" id="UP000591071">
    <property type="component" value="Unassembled WGS sequence"/>
</dbReference>
<evidence type="ECO:0000256" key="7">
    <source>
        <dbReference type="ARBA" id="ARBA00037993"/>
    </source>
</evidence>
<evidence type="ECO:0000256" key="2">
    <source>
        <dbReference type="ARBA" id="ARBA00022598"/>
    </source>
</evidence>
<feature type="binding site" evidence="10">
    <location>
        <position position="207"/>
    </location>
    <ligand>
        <name>Zn(2+)</name>
        <dbReference type="ChEBI" id="CHEBI:29105"/>
    </ligand>
</feature>
<dbReference type="AlphaFoldDB" id="A0A848BW24"/>
<keyword evidence="5 10" id="KW-0862">Zinc</keyword>
<proteinExistence type="inferred from homology"/>
<dbReference type="GO" id="GO:0008616">
    <property type="term" value="P:tRNA queuosine(34) biosynthetic process"/>
    <property type="evidence" value="ECO:0007669"/>
    <property type="project" value="UniProtKB-UniRule"/>
</dbReference>
<dbReference type="PANTHER" id="PTHR42914:SF1">
    <property type="entry name" value="7-CYANO-7-DEAZAGUANINE SYNTHASE"/>
    <property type="match status" value="1"/>
</dbReference>
<dbReference type="GO" id="GO:0016879">
    <property type="term" value="F:ligase activity, forming carbon-nitrogen bonds"/>
    <property type="evidence" value="ECO:0007669"/>
    <property type="project" value="UniProtKB-UniRule"/>
</dbReference>
<dbReference type="SUPFAM" id="SSF52402">
    <property type="entry name" value="Adenine nucleotide alpha hydrolases-like"/>
    <property type="match status" value="1"/>
</dbReference>
<comment type="function">
    <text evidence="10">Catalyzes the ATP-dependent conversion of 7-carboxy-7-deazaguanine (CDG) to 7-cyano-7-deazaguanine (preQ(0)).</text>
</comment>
<dbReference type="OrthoDB" id="9789567at2"/>
<name>A0A848BW24_9FIRM</name>
<evidence type="ECO:0000313" key="11">
    <source>
        <dbReference type="EMBL" id="MFG6274134.1"/>
    </source>
</evidence>
<feature type="binding site" evidence="10">
    <location>
        <position position="196"/>
    </location>
    <ligand>
        <name>Zn(2+)</name>
        <dbReference type="ChEBI" id="CHEBI:29105"/>
    </ligand>
</feature>
<dbReference type="KEGG" id="mhw:ACT01_13550"/>
<evidence type="ECO:0000256" key="1">
    <source>
        <dbReference type="ARBA" id="ARBA00005061"/>
    </source>
</evidence>
<dbReference type="EMBL" id="JBIEKR010000014">
    <property type="protein sequence ID" value="MFG6274134.1"/>
    <property type="molecule type" value="Genomic_DNA"/>
</dbReference>
<feature type="binding site" evidence="10">
    <location>
        <position position="210"/>
    </location>
    <ligand>
        <name>Zn(2+)</name>
        <dbReference type="ChEBI" id="CHEBI:29105"/>
    </ligand>
</feature>
<comment type="caution">
    <text evidence="12">The sequence shown here is derived from an EMBL/GenBank/DDBJ whole genome shotgun (WGS) entry which is preliminary data.</text>
</comment>
<evidence type="ECO:0000256" key="3">
    <source>
        <dbReference type="ARBA" id="ARBA00022723"/>
    </source>
</evidence>
<accession>A0A848BW24</accession>
<dbReference type="NCBIfam" id="TIGR00364">
    <property type="entry name" value="7-cyano-7-deazaguanine synthase QueC"/>
    <property type="match status" value="1"/>
</dbReference>
<dbReference type="EC" id="6.3.4.20" evidence="8 10"/>
<dbReference type="InterPro" id="IPR018317">
    <property type="entry name" value="QueC"/>
</dbReference>
<reference evidence="11 14" key="2">
    <citation type="submission" date="2024-10" db="EMBL/GenBank/DDBJ databases">
        <authorList>
            <person name="Sang B.-I."/>
            <person name="Prabhaharan D."/>
        </authorList>
    </citation>
    <scope>NUCLEOTIDE SEQUENCE [LARGE SCALE GENOMIC DNA]</scope>
    <source>
        <strain evidence="11 14">MH</strain>
    </source>
</reference>
<comment type="cofactor">
    <cofactor evidence="10">
        <name>Zn(2+)</name>
        <dbReference type="ChEBI" id="CHEBI:29105"/>
    </cofactor>
    <text evidence="10">Binds 1 zinc ion per subunit.</text>
</comment>